<dbReference type="PROSITE" id="PS51525">
    <property type="entry name" value="NET"/>
    <property type="match status" value="1"/>
</dbReference>
<dbReference type="Proteomes" id="UP000494256">
    <property type="component" value="Unassembled WGS sequence"/>
</dbReference>
<dbReference type="InterPro" id="IPR050935">
    <property type="entry name" value="Bromo_chromatin_reader"/>
</dbReference>
<dbReference type="EMBL" id="CADEBD010000857">
    <property type="protein sequence ID" value="CAB3260452.1"/>
    <property type="molecule type" value="Genomic_DNA"/>
</dbReference>
<dbReference type="GO" id="GO:0006338">
    <property type="term" value="P:chromatin remodeling"/>
    <property type="evidence" value="ECO:0007669"/>
    <property type="project" value="TreeGrafter"/>
</dbReference>
<evidence type="ECO:0000313" key="4">
    <source>
        <dbReference type="EMBL" id="CAB3260452.1"/>
    </source>
</evidence>
<dbReference type="GO" id="GO:0000785">
    <property type="term" value="C:chromatin"/>
    <property type="evidence" value="ECO:0007669"/>
    <property type="project" value="TreeGrafter"/>
</dbReference>
<accession>A0A8S1AVG8</accession>
<sequence>MSEREKPYTSVGADGRGDGGDPSPSQTPDSRPMTYQELRNLSFGINMLTGEGLGRVVDIIQTHQPSYRAVNDNEFEIDFEKLNTTTLRALEKFVRSLVPSVYEEDTQH</sequence>
<evidence type="ECO:0000313" key="3">
    <source>
        <dbReference type="EMBL" id="CAB3249021.1"/>
    </source>
</evidence>
<gene>
    <name evidence="3" type="ORF">APLA_LOCUS11943</name>
    <name evidence="4" type="ORF">APLA_LOCUS16959</name>
</gene>
<keyword evidence="5" id="KW-1185">Reference proteome</keyword>
<evidence type="ECO:0000313" key="5">
    <source>
        <dbReference type="Proteomes" id="UP000494106"/>
    </source>
</evidence>
<dbReference type="PANTHER" id="PTHR22880:SF225">
    <property type="entry name" value="BROMODOMAIN-CONTAINING PROTEIN BET-1-RELATED"/>
    <property type="match status" value="1"/>
</dbReference>
<feature type="region of interest" description="Disordered" evidence="1">
    <location>
        <begin position="1"/>
        <end position="32"/>
    </location>
</feature>
<dbReference type="InterPro" id="IPR038336">
    <property type="entry name" value="NET_sf"/>
</dbReference>
<dbReference type="OrthoDB" id="21449at2759"/>
<name>A0A8S1AVG8_ARCPL</name>
<comment type="caution">
    <text evidence="3">The sequence shown here is derived from an EMBL/GenBank/DDBJ whole genome shotgun (WGS) entry which is preliminary data.</text>
</comment>
<proteinExistence type="predicted"/>
<dbReference type="Pfam" id="PF17035">
    <property type="entry name" value="BET"/>
    <property type="match status" value="1"/>
</dbReference>
<dbReference type="GO" id="GO:0006355">
    <property type="term" value="P:regulation of DNA-templated transcription"/>
    <property type="evidence" value="ECO:0007669"/>
    <property type="project" value="TreeGrafter"/>
</dbReference>
<evidence type="ECO:0000313" key="6">
    <source>
        <dbReference type="Proteomes" id="UP000494256"/>
    </source>
</evidence>
<dbReference type="EMBL" id="CADEBC010000536">
    <property type="protein sequence ID" value="CAB3249021.1"/>
    <property type="molecule type" value="Genomic_DNA"/>
</dbReference>
<protein>
    <recommendedName>
        <fullName evidence="2">NET domain-containing protein</fullName>
    </recommendedName>
</protein>
<dbReference type="PANTHER" id="PTHR22880">
    <property type="entry name" value="FALZ-RELATED BROMODOMAIN-CONTAINING PROTEINS"/>
    <property type="match status" value="1"/>
</dbReference>
<feature type="domain" description="NET" evidence="2">
    <location>
        <begin position="23"/>
        <end position="105"/>
    </location>
</feature>
<dbReference type="GO" id="GO:0005634">
    <property type="term" value="C:nucleus"/>
    <property type="evidence" value="ECO:0007669"/>
    <property type="project" value="TreeGrafter"/>
</dbReference>
<dbReference type="Gene3D" id="1.20.1270.220">
    <property type="match status" value="1"/>
</dbReference>
<evidence type="ECO:0000256" key="1">
    <source>
        <dbReference type="SAM" id="MobiDB-lite"/>
    </source>
</evidence>
<dbReference type="AlphaFoldDB" id="A0A8S1AVG8"/>
<dbReference type="InterPro" id="IPR027353">
    <property type="entry name" value="NET_dom"/>
</dbReference>
<evidence type="ECO:0000259" key="2">
    <source>
        <dbReference type="PROSITE" id="PS51525"/>
    </source>
</evidence>
<reference evidence="5 6" key="1">
    <citation type="submission" date="2020-04" db="EMBL/GenBank/DDBJ databases">
        <authorList>
            <person name="Wallbank WR R."/>
            <person name="Pardo Diaz C."/>
            <person name="Kozak K."/>
            <person name="Martin S."/>
            <person name="Jiggins C."/>
            <person name="Moest M."/>
            <person name="Warren A I."/>
            <person name="Byers J.R.P. K."/>
            <person name="Montejo-Kovacevich G."/>
            <person name="Yen C E."/>
        </authorList>
    </citation>
    <scope>NUCLEOTIDE SEQUENCE [LARGE SCALE GENOMIC DNA]</scope>
</reference>
<organism evidence="3 5">
    <name type="scientific">Arctia plantaginis</name>
    <name type="common">Wood tiger moth</name>
    <name type="synonym">Phalaena plantaginis</name>
    <dbReference type="NCBI Taxonomy" id="874455"/>
    <lineage>
        <taxon>Eukaryota</taxon>
        <taxon>Metazoa</taxon>
        <taxon>Ecdysozoa</taxon>
        <taxon>Arthropoda</taxon>
        <taxon>Hexapoda</taxon>
        <taxon>Insecta</taxon>
        <taxon>Pterygota</taxon>
        <taxon>Neoptera</taxon>
        <taxon>Endopterygota</taxon>
        <taxon>Lepidoptera</taxon>
        <taxon>Glossata</taxon>
        <taxon>Ditrysia</taxon>
        <taxon>Noctuoidea</taxon>
        <taxon>Erebidae</taxon>
        <taxon>Arctiinae</taxon>
        <taxon>Arctia</taxon>
    </lineage>
</organism>
<dbReference type="Proteomes" id="UP000494106">
    <property type="component" value="Unassembled WGS sequence"/>
</dbReference>